<dbReference type="AlphaFoldDB" id="G3GWS1"/>
<accession>G3GWS1</accession>
<evidence type="ECO:0000313" key="2">
    <source>
        <dbReference type="EMBL" id="EGV93213.1"/>
    </source>
</evidence>
<proteinExistence type="predicted"/>
<feature type="region of interest" description="Disordered" evidence="1">
    <location>
        <begin position="65"/>
        <end position="105"/>
    </location>
</feature>
<dbReference type="Proteomes" id="UP000001075">
    <property type="component" value="Unassembled WGS sequence"/>
</dbReference>
<dbReference type="EMBL" id="JH000054">
    <property type="protein sequence ID" value="EGV93213.1"/>
    <property type="molecule type" value="Genomic_DNA"/>
</dbReference>
<reference evidence="3" key="1">
    <citation type="journal article" date="2011" name="Nat. Biotechnol.">
        <title>The genomic sequence of the Chinese hamster ovary (CHO)-K1 cell line.</title>
        <authorList>
            <person name="Xu X."/>
            <person name="Nagarajan H."/>
            <person name="Lewis N.E."/>
            <person name="Pan S."/>
            <person name="Cai Z."/>
            <person name="Liu X."/>
            <person name="Chen W."/>
            <person name="Xie M."/>
            <person name="Wang W."/>
            <person name="Hammond S."/>
            <person name="Andersen M.R."/>
            <person name="Neff N."/>
            <person name="Passarelli B."/>
            <person name="Koh W."/>
            <person name="Fan H.C."/>
            <person name="Wang J."/>
            <person name="Gui Y."/>
            <person name="Lee K.H."/>
            <person name="Betenbaugh M.J."/>
            <person name="Quake S.R."/>
            <person name="Famili I."/>
            <person name="Palsson B.O."/>
            <person name="Wang J."/>
        </authorList>
    </citation>
    <scope>NUCLEOTIDE SEQUENCE [LARGE SCALE GENOMIC DNA]</scope>
    <source>
        <strain evidence="3">CHO K1 cell line</strain>
    </source>
</reference>
<name>G3GWS1_CRIGR</name>
<feature type="compositionally biased region" description="Polar residues" evidence="1">
    <location>
        <begin position="65"/>
        <end position="88"/>
    </location>
</feature>
<evidence type="ECO:0000313" key="3">
    <source>
        <dbReference type="Proteomes" id="UP000001075"/>
    </source>
</evidence>
<evidence type="ECO:0000256" key="1">
    <source>
        <dbReference type="SAM" id="MobiDB-lite"/>
    </source>
</evidence>
<gene>
    <name evidence="2" type="ORF">I79_002202</name>
</gene>
<protein>
    <submittedName>
        <fullName evidence="2">Uncharacterized protein</fullName>
    </submittedName>
</protein>
<sequence>MHPEKRLALASCDKSLHEENPVVAHGCQGDVVQHGRKYGRAEQPVARSSRSLSLLVHIWEHQKPTRQQAGPGCNSSQPILKHPSSSSWIPHPKGATVSQTAPPARDQVFKWLTT</sequence>
<organism evidence="2 3">
    <name type="scientific">Cricetulus griseus</name>
    <name type="common">Chinese hamster</name>
    <name type="synonym">Cricetulus barabensis griseus</name>
    <dbReference type="NCBI Taxonomy" id="10029"/>
    <lineage>
        <taxon>Eukaryota</taxon>
        <taxon>Metazoa</taxon>
        <taxon>Chordata</taxon>
        <taxon>Craniata</taxon>
        <taxon>Vertebrata</taxon>
        <taxon>Euteleostomi</taxon>
        <taxon>Mammalia</taxon>
        <taxon>Eutheria</taxon>
        <taxon>Euarchontoglires</taxon>
        <taxon>Glires</taxon>
        <taxon>Rodentia</taxon>
        <taxon>Myomorpha</taxon>
        <taxon>Muroidea</taxon>
        <taxon>Cricetidae</taxon>
        <taxon>Cricetinae</taxon>
        <taxon>Cricetulus</taxon>
    </lineage>
</organism>
<dbReference type="InParanoid" id="G3GWS1"/>